<evidence type="ECO:0008006" key="4">
    <source>
        <dbReference type="Google" id="ProtNLM"/>
    </source>
</evidence>
<evidence type="ECO:0000313" key="3">
    <source>
        <dbReference type="Proteomes" id="UP000293360"/>
    </source>
</evidence>
<feature type="compositionally biased region" description="Basic residues" evidence="1">
    <location>
        <begin position="92"/>
        <end position="101"/>
    </location>
</feature>
<dbReference type="AlphaFoldDB" id="A0A4Q4TSQ5"/>
<protein>
    <recommendedName>
        <fullName evidence="4">Pentatricopeptide repeat domain-containing protein</fullName>
    </recommendedName>
</protein>
<evidence type="ECO:0000256" key="1">
    <source>
        <dbReference type="SAM" id="MobiDB-lite"/>
    </source>
</evidence>
<dbReference type="Proteomes" id="UP000293360">
    <property type="component" value="Unassembled WGS sequence"/>
</dbReference>
<organism evidence="2 3">
    <name type="scientific">Monosporascus ibericus</name>
    <dbReference type="NCBI Taxonomy" id="155417"/>
    <lineage>
        <taxon>Eukaryota</taxon>
        <taxon>Fungi</taxon>
        <taxon>Dikarya</taxon>
        <taxon>Ascomycota</taxon>
        <taxon>Pezizomycotina</taxon>
        <taxon>Sordariomycetes</taxon>
        <taxon>Xylariomycetidae</taxon>
        <taxon>Xylariales</taxon>
        <taxon>Xylariales incertae sedis</taxon>
        <taxon>Monosporascus</taxon>
    </lineage>
</organism>
<name>A0A4Q4TSQ5_9PEZI</name>
<comment type="caution">
    <text evidence="2">The sequence shown here is derived from an EMBL/GenBank/DDBJ whole genome shotgun (WGS) entry which is preliminary data.</text>
</comment>
<evidence type="ECO:0000313" key="2">
    <source>
        <dbReference type="EMBL" id="RYP09798.1"/>
    </source>
</evidence>
<dbReference type="EMBL" id="QJNU01000029">
    <property type="protein sequence ID" value="RYP09798.1"/>
    <property type="molecule type" value="Genomic_DNA"/>
</dbReference>
<dbReference type="OrthoDB" id="185373at2759"/>
<accession>A0A4Q4TSQ5</accession>
<gene>
    <name evidence="2" type="ORF">DL764_001052</name>
</gene>
<reference evidence="2 3" key="1">
    <citation type="submission" date="2018-06" db="EMBL/GenBank/DDBJ databases">
        <title>Complete Genomes of Monosporascus.</title>
        <authorList>
            <person name="Robinson A.J."/>
            <person name="Natvig D.O."/>
        </authorList>
    </citation>
    <scope>NUCLEOTIDE SEQUENCE [LARGE SCALE GENOMIC DNA]</scope>
    <source>
        <strain evidence="2 3">CBS 110550</strain>
    </source>
</reference>
<sequence length="835" mass="94351">MPTVRPNTLVRRSTTAAPRRRVSPADVFTACYTTILGTATIIDAHRKDAKRKELDNKLEKAKAALSTVAIQEGTSSQQPAESGDSSDFVSNRRNKRLVPKRRNERYTSSLLQELASLCDITRSPSGRSSWMQDQLHWVKVEATIAAEENNPEFLLREPKSARQLGMTTDTVLRLVDGLLGQNRVHYSGADRDHEGAGRQLTKAEEDVLRELEEIRTGSYYPSYEQPSSNPEKSQSTRLLLSDSLRRIFNQASTSTEVVGRICYNLLTSSYPPTIHTYNALIAGFNRILRPDLAQVVIDSYIHQTAWPATQQTMVCLLNHYRGKSDMGGLRDVIARMRGVRGTGLHFSIIPKDKVYSEDWLTWASVHCASRKNAFVERAHRGSEVFDSIIRGWLHHGNVSAASMIFIACVRNRSWIPIQTLHHLFTACLAAVDHSTARQMVKGIVKHLQKFIILIDRTLRQSTAAMSLKIVDSLSKLIHICGLPLQSASDIVGDAYARSIERLQYIVSTTKIQLELHTSARLCWKVLDTIESTGSLLIRVDAAIKIIDASHWDRKAFQSYDTVARVLSIDKRYQDLERKGKALANQAKAIVIKVTTGLDLDSGCLLTSERHENPRQQDRCLAVANALERLQLDTDQLTQSRIKAQLIQNMPNPHLARRLRLAGQWEGMCPKVLTSFYTPGAVTFHRPENSNYSCSIREVEERLIDTEDFVRSLLFSYLGQERQKRLRHIYPNWYAMPLKPLVDYHLRRQHRAPKTQTKQRAERYVETETHNENPLARPTRVTEGLTEESRAPAQSAIGYREIGRQLALAGPVAVTRLPDPHLRVEEDSALHFAAMG</sequence>
<feature type="compositionally biased region" description="Polar residues" evidence="1">
    <location>
        <begin position="70"/>
        <end position="91"/>
    </location>
</feature>
<feature type="region of interest" description="Disordered" evidence="1">
    <location>
        <begin position="70"/>
        <end position="101"/>
    </location>
</feature>
<keyword evidence="3" id="KW-1185">Reference proteome</keyword>
<feature type="region of interest" description="Disordered" evidence="1">
    <location>
        <begin position="1"/>
        <end position="22"/>
    </location>
</feature>
<feature type="region of interest" description="Disordered" evidence="1">
    <location>
        <begin position="764"/>
        <end position="791"/>
    </location>
</feature>
<proteinExistence type="predicted"/>